<feature type="domain" description="Zn(2)-C6 fungal-type" evidence="16">
    <location>
        <begin position="485"/>
        <end position="514"/>
    </location>
</feature>
<dbReference type="EMBL" id="BRPB01000043">
    <property type="protein sequence ID" value="GLA50860.1"/>
    <property type="molecule type" value="Genomic_DNA"/>
</dbReference>
<dbReference type="SMART" id="SM00066">
    <property type="entry name" value="GAL4"/>
    <property type="match status" value="1"/>
</dbReference>
<evidence type="ECO:0000256" key="9">
    <source>
        <dbReference type="ARBA" id="ARBA00023033"/>
    </source>
</evidence>
<dbReference type="InterPro" id="IPR036188">
    <property type="entry name" value="FAD/NAD-bd_sf"/>
</dbReference>
<dbReference type="Gene3D" id="3.30.160.60">
    <property type="entry name" value="Classic Zinc Finger"/>
    <property type="match status" value="2"/>
</dbReference>
<dbReference type="PROSITE" id="PS50048">
    <property type="entry name" value="ZN2_CY6_FUNGAL_2"/>
    <property type="match status" value="1"/>
</dbReference>
<dbReference type="InterPro" id="IPR013087">
    <property type="entry name" value="Znf_C2H2_type"/>
</dbReference>
<organism evidence="18 19">
    <name type="scientific">Aspergillus niger</name>
    <dbReference type="NCBI Taxonomy" id="5061"/>
    <lineage>
        <taxon>Eukaryota</taxon>
        <taxon>Fungi</taxon>
        <taxon>Dikarya</taxon>
        <taxon>Ascomycota</taxon>
        <taxon>Pezizomycotina</taxon>
        <taxon>Eurotiomycetes</taxon>
        <taxon>Eurotiomycetidae</taxon>
        <taxon>Eurotiales</taxon>
        <taxon>Aspergillaceae</taxon>
        <taxon>Aspergillus</taxon>
        <taxon>Aspergillus subgen. Circumdati</taxon>
    </lineage>
</organism>
<dbReference type="Pfam" id="PF00172">
    <property type="entry name" value="Zn_clus"/>
    <property type="match status" value="1"/>
</dbReference>
<reference evidence="18" key="1">
    <citation type="submission" date="2022-07" db="EMBL/GenBank/DDBJ databases">
        <title>Taxonomy of Aspergillus series Nigri: significant species reduction supported by multi-species coalescent approaches.</title>
        <authorList>
            <person name="Bian C."/>
            <person name="Kusuya Y."/>
            <person name="Sklenar F."/>
            <person name="D'hooge E."/>
            <person name="Yaguchi T."/>
            <person name="Takahashi H."/>
            <person name="Hubka V."/>
        </authorList>
    </citation>
    <scope>NUCLEOTIDE SEQUENCE</scope>
    <source>
        <strain evidence="18">IFM 63604</strain>
    </source>
</reference>
<keyword evidence="12" id="KW-0539">Nucleus</keyword>
<dbReference type="InterPro" id="IPR002938">
    <property type="entry name" value="FAD-bd"/>
</dbReference>
<dbReference type="GO" id="GO:0008270">
    <property type="term" value="F:zinc ion binding"/>
    <property type="evidence" value="ECO:0007669"/>
    <property type="project" value="UniProtKB-KW"/>
</dbReference>
<evidence type="ECO:0000256" key="15">
    <source>
        <dbReference type="SAM" id="SignalP"/>
    </source>
</evidence>
<keyword evidence="10" id="KW-0238">DNA-binding</keyword>
<evidence type="ECO:0000256" key="5">
    <source>
        <dbReference type="ARBA" id="ARBA00022827"/>
    </source>
</evidence>
<protein>
    <submittedName>
        <fullName evidence="18">Uncharacterized protein</fullName>
    </submittedName>
</protein>
<dbReference type="InterPro" id="IPR007219">
    <property type="entry name" value="XnlR_reg_dom"/>
</dbReference>
<dbReference type="Proteomes" id="UP001144191">
    <property type="component" value="Unassembled WGS sequence"/>
</dbReference>
<dbReference type="InterPro" id="IPR050493">
    <property type="entry name" value="FAD-dep_Monooxygenase_BioMet"/>
</dbReference>
<gene>
    <name evidence="18" type="ORF">AnigIFM63604_007179</name>
</gene>
<dbReference type="Gene3D" id="3.50.50.60">
    <property type="entry name" value="FAD/NAD(P)-binding domain"/>
    <property type="match status" value="1"/>
</dbReference>
<dbReference type="FunFam" id="3.30.160.60:FF:002343">
    <property type="entry name" value="Zinc finger protein 33A"/>
    <property type="match status" value="1"/>
</dbReference>
<dbReference type="GO" id="GO:0000981">
    <property type="term" value="F:DNA-binding transcription factor activity, RNA polymerase II-specific"/>
    <property type="evidence" value="ECO:0007669"/>
    <property type="project" value="InterPro"/>
</dbReference>
<dbReference type="InterPro" id="IPR036864">
    <property type="entry name" value="Zn2-C6_fun-type_DNA-bd_sf"/>
</dbReference>
<evidence type="ECO:0000256" key="11">
    <source>
        <dbReference type="ARBA" id="ARBA00023163"/>
    </source>
</evidence>
<evidence type="ECO:0000256" key="2">
    <source>
        <dbReference type="ARBA" id="ARBA00022630"/>
    </source>
</evidence>
<dbReference type="GO" id="GO:0009893">
    <property type="term" value="P:positive regulation of metabolic process"/>
    <property type="evidence" value="ECO:0007669"/>
    <property type="project" value="UniProtKB-ARBA"/>
</dbReference>
<evidence type="ECO:0000313" key="18">
    <source>
        <dbReference type="EMBL" id="GLA50860.1"/>
    </source>
</evidence>
<dbReference type="GO" id="GO:0006351">
    <property type="term" value="P:DNA-templated transcription"/>
    <property type="evidence" value="ECO:0007669"/>
    <property type="project" value="InterPro"/>
</dbReference>
<dbReference type="GO" id="GO:0004497">
    <property type="term" value="F:monooxygenase activity"/>
    <property type="evidence" value="ECO:0007669"/>
    <property type="project" value="UniProtKB-KW"/>
</dbReference>
<dbReference type="AlphaFoldDB" id="A0A9W6EBH6"/>
<dbReference type="SUPFAM" id="SSF57701">
    <property type="entry name" value="Zn2/Cys6 DNA-binding domain"/>
    <property type="match status" value="1"/>
</dbReference>
<evidence type="ECO:0000256" key="10">
    <source>
        <dbReference type="ARBA" id="ARBA00023125"/>
    </source>
</evidence>
<evidence type="ECO:0000256" key="14">
    <source>
        <dbReference type="SAM" id="MobiDB-lite"/>
    </source>
</evidence>
<keyword evidence="2" id="KW-0285">Flavoprotein</keyword>
<keyword evidence="3" id="KW-0479">Metal-binding</keyword>
<dbReference type="PANTHER" id="PTHR13789">
    <property type="entry name" value="MONOOXYGENASE"/>
    <property type="match status" value="1"/>
</dbReference>
<keyword evidence="8" id="KW-0805">Transcription regulation</keyword>
<feature type="domain" description="C2H2-type" evidence="17">
    <location>
        <begin position="442"/>
        <end position="470"/>
    </location>
</feature>
<comment type="caution">
    <text evidence="18">The sequence shown here is derived from an EMBL/GenBank/DDBJ whole genome shotgun (WGS) entry which is preliminary data.</text>
</comment>
<dbReference type="PROSITE" id="PS50157">
    <property type="entry name" value="ZINC_FINGER_C2H2_2"/>
    <property type="match status" value="2"/>
</dbReference>
<dbReference type="GO" id="GO:0003677">
    <property type="term" value="F:DNA binding"/>
    <property type="evidence" value="ECO:0007669"/>
    <property type="project" value="UniProtKB-KW"/>
</dbReference>
<keyword evidence="9" id="KW-0503">Monooxygenase</keyword>
<accession>A0A9W6EBH6</accession>
<keyword evidence="11" id="KW-0804">Transcription</keyword>
<dbReference type="SUPFAM" id="SSF54373">
    <property type="entry name" value="FAD-linked reductases, C-terminal domain"/>
    <property type="match status" value="1"/>
</dbReference>
<evidence type="ECO:0000256" key="8">
    <source>
        <dbReference type="ARBA" id="ARBA00023015"/>
    </source>
</evidence>
<evidence type="ECO:0000256" key="1">
    <source>
        <dbReference type="ARBA" id="ARBA00007992"/>
    </source>
</evidence>
<evidence type="ECO:0000259" key="17">
    <source>
        <dbReference type="PROSITE" id="PS50157"/>
    </source>
</evidence>
<evidence type="ECO:0000256" key="12">
    <source>
        <dbReference type="ARBA" id="ARBA00023242"/>
    </source>
</evidence>
<keyword evidence="15" id="KW-0732">Signal</keyword>
<feature type="chain" id="PRO_5040818571" evidence="15">
    <location>
        <begin position="19"/>
        <end position="1246"/>
    </location>
</feature>
<keyword evidence="5" id="KW-0274">FAD</keyword>
<evidence type="ECO:0000259" key="16">
    <source>
        <dbReference type="PROSITE" id="PS50048"/>
    </source>
</evidence>
<feature type="signal peptide" evidence="15">
    <location>
        <begin position="1"/>
        <end position="18"/>
    </location>
</feature>
<dbReference type="PRINTS" id="PR00420">
    <property type="entry name" value="RNGMNOXGNASE"/>
</dbReference>
<evidence type="ECO:0000313" key="19">
    <source>
        <dbReference type="Proteomes" id="UP001144191"/>
    </source>
</evidence>
<keyword evidence="6" id="KW-0862">Zinc</keyword>
<feature type="compositionally biased region" description="Polar residues" evidence="14">
    <location>
        <begin position="520"/>
        <end position="530"/>
    </location>
</feature>
<dbReference type="PANTHER" id="PTHR13789:SF215">
    <property type="entry name" value="FAD-BINDING DOMAIN-CONTAINING PROTEIN-RELATED"/>
    <property type="match status" value="1"/>
</dbReference>
<dbReference type="InterPro" id="IPR001138">
    <property type="entry name" value="Zn2Cys6_DnaBD"/>
</dbReference>
<evidence type="ECO:0000256" key="3">
    <source>
        <dbReference type="ARBA" id="ARBA00022723"/>
    </source>
</evidence>
<feature type="compositionally biased region" description="Polar residues" evidence="14">
    <location>
        <begin position="540"/>
        <end position="554"/>
    </location>
</feature>
<feature type="region of interest" description="Disordered" evidence="14">
    <location>
        <begin position="520"/>
        <end position="560"/>
    </location>
</feature>
<dbReference type="GO" id="GO:0071949">
    <property type="term" value="F:FAD binding"/>
    <property type="evidence" value="ECO:0007669"/>
    <property type="project" value="InterPro"/>
</dbReference>
<dbReference type="Pfam" id="PF01494">
    <property type="entry name" value="FAD_binding_3"/>
    <property type="match status" value="1"/>
</dbReference>
<dbReference type="CDD" id="cd12148">
    <property type="entry name" value="fungal_TF_MHR"/>
    <property type="match status" value="1"/>
</dbReference>
<dbReference type="Pfam" id="PF04082">
    <property type="entry name" value="Fungal_trans"/>
    <property type="match status" value="1"/>
</dbReference>
<sequence length="1246" mass="139067">MPMKIIVVGAGLAGLGAAIALNRQGHDIEILEQSGFLNEVGAAIHMAPNATRILKDWGCNLENLQPVHCNKLRLWDHQGNLIRTPVVTKDAQEALGIYDEWLLTHRVDLHNTLRDMAAKEVNGKKPAIHLRSRVASVDPEAGVVTLEDGTKFTGDLIIGADGIHSRCVSSVIGGPTQKESTGQNCFRFLIPVSKMKSNPLTASLLEKMGSDAVDVFASEDRRLVVYPCRHGDLLNVAAIHPSGADSSARESSWLDSGNLDSLLETCSAFSPELREMCRLAEDLKLWSLASRSPPRTFIRGKLALIGDAAHPTLPHQGQGGAQSFEDGAALGALFTPECTKDDIPGRLELYNRVRYGRSVTVMLMSKVSDDRRGQMLDELRTYVPDAELPPDMFSYAWSSYPGREAQKLLQATQWLCEACNASFHRPEHYQRHIRTHTKEKPFACVECGQRFSRVDSLARHHGTKHEHIVPNGSTHTNERRRVAQACKQCNLSKVRCDGQNPCQRCQRNGADCVYQSPQKRNVNSAATTHSSKPKRHRGTATFQNWEPSLTTDQQGDGRASAQLPDNFVLPPSPTIHTMTPLQPISPTVNARSVENAEAFGIGSHLTSQIPAATHESTSALFATDAMGFEGFLGVDIDANVLSNILEQTPPSNGDFNDLWLASAETEPSYFSLNTASRIPRPFPPLTPTAVAEIYRRSHSLETDEAMEPRRYHPTAINIDAQLSFPDMEGLSMEQVDEENFAHVNDVPDTAVEEVHRVARIMERTPTFPPFTELRIPPLPVINSWVQLYFEHFHPVFPVLHKPSFCTPGTHWLLIFVVSAIGAQFSGLPHAQTCSRAMHELVRRQSVHLCENLNVHARELWLMRVFLLNQLGLRYSGERRALEVAEVFQALPVTVARRSQILRSIVSLQKIFQLELPDAQKWQIWTLDEERRRTGYAIWLADTSFSTHFDLSSVVRDDEMQNTLPQAEELWEATTAQGWATFSARTSRNKPLTLEHITSNRNWSAIWSKTGTLGKQAIIQLLLNAVSNHQRLSGSPSFDSSEVNEDLRRLLELTENEEALCSTELRVCATHRLMILYALMTNNIPKVSLLPTVLKIKGRHLSEFDLGKLADEWGAVSHQGRSAFFYAARVLETVRSHHCAHYCTPVFFFRAVLVILLYSSLCIPQGHPTPATEAPSITLRSPDWGGLDAVEWINSGWGRIKLPGIGDIMTGRGRSRFLDESILSLRTLKYWGISRIYEQVLTRLQAP</sequence>
<evidence type="ECO:0000256" key="4">
    <source>
        <dbReference type="ARBA" id="ARBA00022771"/>
    </source>
</evidence>
<dbReference type="SUPFAM" id="SSF51905">
    <property type="entry name" value="FAD/NAD(P)-binding domain"/>
    <property type="match status" value="1"/>
</dbReference>
<evidence type="ECO:0000256" key="7">
    <source>
        <dbReference type="ARBA" id="ARBA00023002"/>
    </source>
</evidence>
<evidence type="ECO:0000256" key="6">
    <source>
        <dbReference type="ARBA" id="ARBA00022833"/>
    </source>
</evidence>
<proteinExistence type="inferred from homology"/>
<evidence type="ECO:0000256" key="13">
    <source>
        <dbReference type="PROSITE-ProRule" id="PRU00042"/>
    </source>
</evidence>
<name>A0A9W6EBH6_ASPNG</name>
<dbReference type="InterPro" id="IPR036236">
    <property type="entry name" value="Znf_C2H2_sf"/>
</dbReference>
<keyword evidence="7" id="KW-0560">Oxidoreductase</keyword>
<dbReference type="SMART" id="SM00355">
    <property type="entry name" value="ZnF_C2H2"/>
    <property type="match status" value="2"/>
</dbReference>
<dbReference type="PROSITE" id="PS00028">
    <property type="entry name" value="ZINC_FINGER_C2H2_1"/>
    <property type="match status" value="2"/>
</dbReference>
<dbReference type="CDD" id="cd00067">
    <property type="entry name" value="GAL4"/>
    <property type="match status" value="1"/>
</dbReference>
<keyword evidence="4 13" id="KW-0863">Zinc-finger</keyword>
<comment type="similarity">
    <text evidence="1">Belongs to the paxM FAD-dependent monooxygenase family.</text>
</comment>
<feature type="domain" description="C2H2-type" evidence="17">
    <location>
        <begin position="414"/>
        <end position="441"/>
    </location>
</feature>
<dbReference type="SUPFAM" id="SSF57667">
    <property type="entry name" value="beta-beta-alpha zinc fingers"/>
    <property type="match status" value="1"/>
</dbReference>
<dbReference type="Gene3D" id="4.10.240.10">
    <property type="entry name" value="Zn(2)-C6 fungal-type DNA-binding domain"/>
    <property type="match status" value="1"/>
</dbReference>